<dbReference type="EMBL" id="CADEBC010000534">
    <property type="protein sequence ID" value="CAB3248505.1"/>
    <property type="molecule type" value="Genomic_DNA"/>
</dbReference>
<dbReference type="SUPFAM" id="SSF57667">
    <property type="entry name" value="beta-beta-alpha zinc fingers"/>
    <property type="match status" value="3"/>
</dbReference>
<evidence type="ECO:0000256" key="1">
    <source>
        <dbReference type="SAM" id="MobiDB-lite"/>
    </source>
</evidence>
<dbReference type="InterPro" id="IPR052644">
    <property type="entry name" value="ZMAT3"/>
</dbReference>
<evidence type="ECO:0000313" key="3">
    <source>
        <dbReference type="EMBL" id="CAB3237248.1"/>
    </source>
</evidence>
<gene>
    <name evidence="4" type="ORF">APLA_LOCUS11757</name>
    <name evidence="3" type="ORF">APLA_LOCUS7762</name>
</gene>
<feature type="region of interest" description="Disordered" evidence="1">
    <location>
        <begin position="309"/>
        <end position="363"/>
    </location>
</feature>
<dbReference type="Proteomes" id="UP000494256">
    <property type="component" value="Unassembled WGS sequence"/>
</dbReference>
<organism evidence="4 5">
    <name type="scientific">Arctia plantaginis</name>
    <name type="common">Wood tiger moth</name>
    <name type="synonym">Phalaena plantaginis</name>
    <dbReference type="NCBI Taxonomy" id="874455"/>
    <lineage>
        <taxon>Eukaryota</taxon>
        <taxon>Metazoa</taxon>
        <taxon>Ecdysozoa</taxon>
        <taxon>Arthropoda</taxon>
        <taxon>Hexapoda</taxon>
        <taxon>Insecta</taxon>
        <taxon>Pterygota</taxon>
        <taxon>Neoptera</taxon>
        <taxon>Endopterygota</taxon>
        <taxon>Lepidoptera</taxon>
        <taxon>Glossata</taxon>
        <taxon>Ditrysia</taxon>
        <taxon>Noctuoidea</taxon>
        <taxon>Erebidae</taxon>
        <taxon>Arctiinae</taxon>
        <taxon>Arctia</taxon>
    </lineage>
</organism>
<dbReference type="InterPro" id="IPR013087">
    <property type="entry name" value="Znf_C2H2_type"/>
</dbReference>
<dbReference type="PANTHER" id="PTHR46786">
    <property type="entry name" value="ZINC FINGER MATRIN-TYPE PROTEIN 3"/>
    <property type="match status" value="1"/>
</dbReference>
<evidence type="ECO:0000313" key="6">
    <source>
        <dbReference type="Proteomes" id="UP000494256"/>
    </source>
</evidence>
<accession>A0A8S1AL26</accession>
<dbReference type="InterPro" id="IPR036236">
    <property type="entry name" value="Znf_C2H2_sf"/>
</dbReference>
<dbReference type="InterPro" id="IPR003604">
    <property type="entry name" value="Matrin/U1-like-C_Znf_C2H2"/>
</dbReference>
<evidence type="ECO:0000313" key="4">
    <source>
        <dbReference type="EMBL" id="CAB3248505.1"/>
    </source>
</evidence>
<dbReference type="EMBL" id="CADEBD010000303">
    <property type="protein sequence ID" value="CAB3237248.1"/>
    <property type="molecule type" value="Genomic_DNA"/>
</dbReference>
<proteinExistence type="predicted"/>
<evidence type="ECO:0000259" key="2">
    <source>
        <dbReference type="PROSITE" id="PS00028"/>
    </source>
</evidence>
<keyword evidence="5" id="KW-1185">Reference proteome</keyword>
<feature type="region of interest" description="Disordered" evidence="1">
    <location>
        <begin position="47"/>
        <end position="66"/>
    </location>
</feature>
<dbReference type="GO" id="GO:0003676">
    <property type="term" value="F:nucleic acid binding"/>
    <property type="evidence" value="ECO:0007669"/>
    <property type="project" value="InterPro"/>
</dbReference>
<dbReference type="Pfam" id="PF12874">
    <property type="entry name" value="zf-met"/>
    <property type="match status" value="2"/>
</dbReference>
<evidence type="ECO:0000313" key="5">
    <source>
        <dbReference type="Proteomes" id="UP000494106"/>
    </source>
</evidence>
<dbReference type="Gene3D" id="3.30.160.60">
    <property type="entry name" value="Classic Zinc Finger"/>
    <property type="match status" value="3"/>
</dbReference>
<dbReference type="OrthoDB" id="434647at2759"/>
<feature type="compositionally biased region" description="Basic and acidic residues" evidence="1">
    <location>
        <begin position="316"/>
        <end position="346"/>
    </location>
</feature>
<reference evidence="5 6" key="1">
    <citation type="submission" date="2020-04" db="EMBL/GenBank/DDBJ databases">
        <authorList>
            <person name="Wallbank WR R."/>
            <person name="Pardo Diaz C."/>
            <person name="Kozak K."/>
            <person name="Martin S."/>
            <person name="Jiggins C."/>
            <person name="Moest M."/>
            <person name="Warren A I."/>
            <person name="Byers J.R.P. K."/>
            <person name="Montejo-Kovacevich G."/>
            <person name="Yen C E."/>
        </authorList>
    </citation>
    <scope>NUCLEOTIDE SEQUENCE [LARGE SCALE GENOMIC DNA]</scope>
</reference>
<dbReference type="AlphaFoldDB" id="A0A8S1AL26"/>
<dbReference type="PANTHER" id="PTHR46786:SF1">
    <property type="entry name" value="ZINC FINGER MATRIN-TYPE PROTEIN 3"/>
    <property type="match status" value="1"/>
</dbReference>
<dbReference type="SMART" id="SM00451">
    <property type="entry name" value="ZnF_U1"/>
    <property type="match status" value="3"/>
</dbReference>
<feature type="domain" description="C2H2-type" evidence="2">
    <location>
        <begin position="272"/>
        <end position="294"/>
    </location>
</feature>
<dbReference type="GO" id="GO:0008270">
    <property type="term" value="F:zinc ion binding"/>
    <property type="evidence" value="ECO:0007669"/>
    <property type="project" value="InterPro"/>
</dbReference>
<dbReference type="PROSITE" id="PS00028">
    <property type="entry name" value="ZINC_FINGER_C2H2_1"/>
    <property type="match status" value="1"/>
</dbReference>
<comment type="caution">
    <text evidence="4">The sequence shown here is derived from an EMBL/GenBank/DDBJ whole genome shotgun (WGS) entry which is preliminary data.</text>
</comment>
<name>A0A8S1AL26_ARCPL</name>
<sequence length="363" mass="41804">MNPNNNWRNRRGNFNNFGGWNSNLDQGYREQGYYEEMDDNYFDNRFGWQNGRGGGPPQSQWGPFNPGPNNWGPPLDFLGSLPNMYAWGRGFGPTGPPIQHPKKNSKPIAYLIRCGVPKERLNNLPKDFLRLITPEFCGVCSAVLESFHSSRAHYASKGHFKKQNKWMAEHRNMMYQHPNNEAPLKSRDLYCELCDVQITSKVHADSHYDGKLHRAIVEGHKKPKNSSLLSKSMAGRVAQLIRRERKFIKTSYEIEKSEEELTRAKIQSELYCNICATSVTCTEQMTMHLNGKKHLAREKNHILSMMKCDSENEDKEDNHAEKAEKEEVVAETTVKEQGDEVNDKYDWGNGSGAWEEEEKQKEE</sequence>
<protein>
    <recommendedName>
        <fullName evidence="2">C2H2-type domain-containing protein</fullName>
    </recommendedName>
</protein>
<dbReference type="Proteomes" id="UP000494106">
    <property type="component" value="Unassembled WGS sequence"/>
</dbReference>